<dbReference type="PANTHER" id="PTHR31001">
    <property type="entry name" value="UNCHARACTERIZED TRANSCRIPTIONAL REGULATORY PROTEIN"/>
    <property type="match status" value="1"/>
</dbReference>
<feature type="region of interest" description="Disordered" evidence="4">
    <location>
        <begin position="104"/>
        <end position="141"/>
    </location>
</feature>
<comment type="caution">
    <text evidence="6">The sequence shown here is derived from an EMBL/GenBank/DDBJ whole genome shotgun (WGS) entry which is preliminary data.</text>
</comment>
<evidence type="ECO:0000313" key="7">
    <source>
        <dbReference type="Proteomes" id="UP000287166"/>
    </source>
</evidence>
<dbReference type="InterPro" id="IPR036864">
    <property type="entry name" value="Zn2-C6_fun-type_DNA-bd_sf"/>
</dbReference>
<dbReference type="Gene3D" id="4.10.240.10">
    <property type="entry name" value="Zn(2)-C6 fungal-type DNA-binding domain"/>
    <property type="match status" value="1"/>
</dbReference>
<dbReference type="SMART" id="SM00066">
    <property type="entry name" value="GAL4"/>
    <property type="match status" value="1"/>
</dbReference>
<dbReference type="GO" id="GO:0006351">
    <property type="term" value="P:DNA-templated transcription"/>
    <property type="evidence" value="ECO:0007669"/>
    <property type="project" value="InterPro"/>
</dbReference>
<dbReference type="InterPro" id="IPR001138">
    <property type="entry name" value="Zn2Cys6_DnaBD"/>
</dbReference>
<dbReference type="GeneID" id="38784086"/>
<feature type="compositionally biased region" description="Pro residues" evidence="4">
    <location>
        <begin position="743"/>
        <end position="757"/>
    </location>
</feature>
<dbReference type="SMART" id="SM00906">
    <property type="entry name" value="Fungal_trans"/>
    <property type="match status" value="1"/>
</dbReference>
<dbReference type="EMBL" id="BFAD01000010">
    <property type="protein sequence ID" value="GBE87169.1"/>
    <property type="molecule type" value="Genomic_DNA"/>
</dbReference>
<dbReference type="Proteomes" id="UP000287166">
    <property type="component" value="Unassembled WGS sequence"/>
</dbReference>
<keyword evidence="3" id="KW-0539">Nucleus</keyword>
<comment type="subcellular location">
    <subcellularLocation>
        <location evidence="1">Nucleus</location>
    </subcellularLocation>
</comment>
<evidence type="ECO:0000256" key="2">
    <source>
        <dbReference type="ARBA" id="ARBA00022723"/>
    </source>
</evidence>
<evidence type="ECO:0000256" key="3">
    <source>
        <dbReference type="ARBA" id="ARBA00023242"/>
    </source>
</evidence>
<keyword evidence="7" id="KW-1185">Reference proteome</keyword>
<feature type="compositionally biased region" description="Polar residues" evidence="4">
    <location>
        <begin position="104"/>
        <end position="119"/>
    </location>
</feature>
<dbReference type="InterPro" id="IPR050613">
    <property type="entry name" value="Sec_Metabolite_Reg"/>
</dbReference>
<evidence type="ECO:0000256" key="1">
    <source>
        <dbReference type="ARBA" id="ARBA00004123"/>
    </source>
</evidence>
<dbReference type="STRING" id="139825.A0A401GYD3"/>
<feature type="compositionally biased region" description="Low complexity" evidence="4">
    <location>
        <begin position="709"/>
        <end position="742"/>
    </location>
</feature>
<organism evidence="6 7">
    <name type="scientific">Sparassis crispa</name>
    <dbReference type="NCBI Taxonomy" id="139825"/>
    <lineage>
        <taxon>Eukaryota</taxon>
        <taxon>Fungi</taxon>
        <taxon>Dikarya</taxon>
        <taxon>Basidiomycota</taxon>
        <taxon>Agaricomycotina</taxon>
        <taxon>Agaricomycetes</taxon>
        <taxon>Polyporales</taxon>
        <taxon>Sparassidaceae</taxon>
        <taxon>Sparassis</taxon>
    </lineage>
</organism>
<gene>
    <name evidence="6" type="ORF">SCP_1004160</name>
</gene>
<name>A0A401GYD3_9APHY</name>
<reference evidence="6 7" key="1">
    <citation type="journal article" date="2018" name="Sci. Rep.">
        <title>Genome sequence of the cauliflower mushroom Sparassis crispa (Hanabiratake) and its association with beneficial usage.</title>
        <authorList>
            <person name="Kiyama R."/>
            <person name="Furutani Y."/>
            <person name="Kawaguchi K."/>
            <person name="Nakanishi T."/>
        </authorList>
    </citation>
    <scope>NUCLEOTIDE SEQUENCE [LARGE SCALE GENOMIC DNA]</scope>
</reference>
<dbReference type="InParanoid" id="A0A401GYD3"/>
<dbReference type="OrthoDB" id="3364175at2759"/>
<sequence>MPQVQASSDGGKVKQTRRRQRLSCVECTKRRQKCDRQIPCGLCTTRGIAHLCRWEPIVVRPTPQRPPVMPSSAASDTIQALSTRIAVLEQTLLRQNIQLSTGYDCNSPSNSTLDQQPSSLDKPEVPIPTGTGAAGENADSEGPRALYDFNVQVAAVALAQLSLAPREEYIGAGTILCALHKLGEPETWRFPYSRSTSMTSPVSLSHSCGVHPFSAPMRGLLSGLPPRGHVDELLDAYFEGRNWEFGLPENWFRGACHKMWRHLEVRCPGPHCLAPGACMACAEEINPHWLVLLFAVLALSPRNRANDGASFCSSALAARRLVEDILLAVPAYSMSESSVHGAVFTCIGTALLAAYHADRGRVSEAWKLAGIGMRSAQAMGLHRDPGWRKWETMGKEESELRLLGWWSLWISDRIYSFILGRPMMAHKGSFDVTLLPGPVHSDGFPNPNAPYLQAFIQLCEIIGEGADKCLGIQAPSYATVLEFDHRFRTWLAQLPAELQWHNLKQNSPSPFEHEPVRSPRCLSIAERSLNYQRHTLAAYYLGGLMNIHRPYLMHPPPILPPPAGLARSSMQLNPSRERCIELAQELVHTLCAAHAATPEWASSAPAMIFQYSYFVFDGAVALAGALSQTPPHPRAEECLDLMDRALRMLEACVAAAEGMYDGEGEIAKRAITVLEALRKAGGWGRAEQHPCSGESGGDYGSPEHSHQHSPGGESVAESSSSDPSSVHSLSSSYYHSPTSSFPPNLPAGPPQPQPQPTSIPYLTTPMHGFAPHPVMQVPTHMQVQPSMGLPSPYAETYSPPLFGTGSGAGLGLGPGPKASAQTMMMPFEMLQGSGEFDVEWVRLAGMENWQNGGAGFLPPNT</sequence>
<protein>
    <recommendedName>
        <fullName evidence="5">Zn(2)-C6 fungal-type domain-containing protein</fullName>
    </recommendedName>
</protein>
<dbReference type="SUPFAM" id="SSF57701">
    <property type="entry name" value="Zn2/Cys6 DNA-binding domain"/>
    <property type="match status" value="1"/>
</dbReference>
<accession>A0A401GYD3</accession>
<keyword evidence="2" id="KW-0479">Metal-binding</keyword>
<dbReference type="RefSeq" id="XP_027618082.1">
    <property type="nucleotide sequence ID" value="XM_027762281.1"/>
</dbReference>
<feature type="region of interest" description="Disordered" evidence="4">
    <location>
        <begin position="683"/>
        <end position="763"/>
    </location>
</feature>
<dbReference type="GO" id="GO:0003677">
    <property type="term" value="F:DNA binding"/>
    <property type="evidence" value="ECO:0007669"/>
    <property type="project" value="InterPro"/>
</dbReference>
<dbReference type="GO" id="GO:0000981">
    <property type="term" value="F:DNA-binding transcription factor activity, RNA polymerase II-specific"/>
    <property type="evidence" value="ECO:0007669"/>
    <property type="project" value="InterPro"/>
</dbReference>
<dbReference type="Pfam" id="PF04082">
    <property type="entry name" value="Fungal_trans"/>
    <property type="match status" value="1"/>
</dbReference>
<feature type="domain" description="Zn(2)-C6 fungal-type" evidence="5">
    <location>
        <begin position="23"/>
        <end position="54"/>
    </location>
</feature>
<evidence type="ECO:0000313" key="6">
    <source>
        <dbReference type="EMBL" id="GBE87169.1"/>
    </source>
</evidence>
<evidence type="ECO:0000259" key="5">
    <source>
        <dbReference type="PROSITE" id="PS50048"/>
    </source>
</evidence>
<dbReference type="CDD" id="cd12148">
    <property type="entry name" value="fungal_TF_MHR"/>
    <property type="match status" value="1"/>
</dbReference>
<dbReference type="InterPro" id="IPR007219">
    <property type="entry name" value="XnlR_reg_dom"/>
</dbReference>
<evidence type="ECO:0000256" key="4">
    <source>
        <dbReference type="SAM" id="MobiDB-lite"/>
    </source>
</evidence>
<dbReference type="AlphaFoldDB" id="A0A401GYD3"/>
<proteinExistence type="predicted"/>
<dbReference type="Pfam" id="PF00172">
    <property type="entry name" value="Zn_clus"/>
    <property type="match status" value="1"/>
</dbReference>
<dbReference type="GO" id="GO:0005634">
    <property type="term" value="C:nucleus"/>
    <property type="evidence" value="ECO:0007669"/>
    <property type="project" value="UniProtKB-SubCell"/>
</dbReference>
<dbReference type="PROSITE" id="PS00463">
    <property type="entry name" value="ZN2_CY6_FUNGAL_1"/>
    <property type="match status" value="1"/>
</dbReference>
<dbReference type="GO" id="GO:0008270">
    <property type="term" value="F:zinc ion binding"/>
    <property type="evidence" value="ECO:0007669"/>
    <property type="project" value="InterPro"/>
</dbReference>
<dbReference type="PROSITE" id="PS50048">
    <property type="entry name" value="ZN2_CY6_FUNGAL_2"/>
    <property type="match status" value="1"/>
</dbReference>